<dbReference type="SUPFAM" id="SSF52087">
    <property type="entry name" value="CRAL/TRIO domain"/>
    <property type="match status" value="1"/>
</dbReference>
<dbReference type="CDD" id="cd00170">
    <property type="entry name" value="SEC14"/>
    <property type="match status" value="1"/>
</dbReference>
<dbReference type="Gene3D" id="1.20.5.1200">
    <property type="entry name" value="Alpha-tocopherol transfer"/>
    <property type="match status" value="1"/>
</dbReference>
<dbReference type="EMBL" id="JALNTZ010000009">
    <property type="protein sequence ID" value="KAJ3641019.1"/>
    <property type="molecule type" value="Genomic_DNA"/>
</dbReference>
<dbReference type="SMART" id="SM01100">
    <property type="entry name" value="CRAL_TRIO_N"/>
    <property type="match status" value="1"/>
</dbReference>
<gene>
    <name evidence="2" type="ORF">Zmor_027548</name>
</gene>
<dbReference type="PROSITE" id="PS50191">
    <property type="entry name" value="CRAL_TRIO"/>
    <property type="match status" value="1"/>
</dbReference>
<dbReference type="Proteomes" id="UP001168821">
    <property type="component" value="Unassembled WGS sequence"/>
</dbReference>
<dbReference type="SUPFAM" id="SSF46938">
    <property type="entry name" value="CRAL/TRIO N-terminal domain"/>
    <property type="match status" value="1"/>
</dbReference>
<feature type="domain" description="CRAL-TRIO" evidence="1">
    <location>
        <begin position="94"/>
        <end position="254"/>
    </location>
</feature>
<dbReference type="Pfam" id="PF00650">
    <property type="entry name" value="CRAL_TRIO"/>
    <property type="match status" value="1"/>
</dbReference>
<dbReference type="InterPro" id="IPR001251">
    <property type="entry name" value="CRAL-TRIO_dom"/>
</dbReference>
<dbReference type="PANTHER" id="PTHR10174:SF230">
    <property type="entry name" value="ALPHA-TOCOPHEROL TRANSFER PROTEIN-LIKE"/>
    <property type="match status" value="1"/>
</dbReference>
<dbReference type="PRINTS" id="PR00180">
    <property type="entry name" value="CRETINALDHBP"/>
</dbReference>
<comment type="caution">
    <text evidence="2">The sequence shown here is derived from an EMBL/GenBank/DDBJ whole genome shotgun (WGS) entry which is preliminary data.</text>
</comment>
<evidence type="ECO:0000313" key="2">
    <source>
        <dbReference type="EMBL" id="KAJ3641019.1"/>
    </source>
</evidence>
<reference evidence="2" key="1">
    <citation type="journal article" date="2023" name="G3 (Bethesda)">
        <title>Whole genome assemblies of Zophobas morio and Tenebrio molitor.</title>
        <authorList>
            <person name="Kaur S."/>
            <person name="Stinson S.A."/>
            <person name="diCenzo G.C."/>
        </authorList>
    </citation>
    <scope>NUCLEOTIDE SEQUENCE</scope>
    <source>
        <strain evidence="2">QUZm001</strain>
    </source>
</reference>
<keyword evidence="3" id="KW-1185">Reference proteome</keyword>
<evidence type="ECO:0000313" key="3">
    <source>
        <dbReference type="Proteomes" id="UP001168821"/>
    </source>
</evidence>
<proteinExistence type="predicted"/>
<name>A0AA38M320_9CUCU</name>
<dbReference type="GO" id="GO:0016020">
    <property type="term" value="C:membrane"/>
    <property type="evidence" value="ECO:0007669"/>
    <property type="project" value="TreeGrafter"/>
</dbReference>
<sequence>MFHLEPPTPDQQVLIRQALNEDVNTRDKDLEAIKDWLRKEPHLPDTWDDTMLMNFLRSCNFSLEKTKRRLDKYFTVKAVVPEFFTDYDIASPEIRKILNMVEIGTMPGITPQGRRVHIVRIATPEYEDFDTNCCGKVLFMLAHIYFKIEKEASAGEIYVLDGENCMLKHFLKFSPIFAKKFLVCTLDVLPVKIKEVHILNPPFFVDSIVALVKPFLKEKFFKRAHFHKDLSTLHEYISKDLLPEEYGGTAGKLKLHWDKYLAACEAFKPWFKEQEKIKADESKRPGKATSYEDFFGLHGSFRTLAVD</sequence>
<dbReference type="SMART" id="SM00516">
    <property type="entry name" value="SEC14"/>
    <property type="match status" value="1"/>
</dbReference>
<dbReference type="Gene3D" id="1.10.8.20">
    <property type="entry name" value="N-terminal domain of phosphatidylinositol transfer protein sec14p"/>
    <property type="match status" value="1"/>
</dbReference>
<dbReference type="AlphaFoldDB" id="A0AA38M320"/>
<dbReference type="InterPro" id="IPR036865">
    <property type="entry name" value="CRAL-TRIO_dom_sf"/>
</dbReference>
<dbReference type="PANTHER" id="PTHR10174">
    <property type="entry name" value="ALPHA-TOCOPHEROL TRANSFER PROTEIN-RELATED"/>
    <property type="match status" value="1"/>
</dbReference>
<dbReference type="InterPro" id="IPR011074">
    <property type="entry name" value="CRAL/TRIO_N_dom"/>
</dbReference>
<evidence type="ECO:0000259" key="1">
    <source>
        <dbReference type="PROSITE" id="PS50191"/>
    </source>
</evidence>
<protein>
    <recommendedName>
        <fullName evidence="1">CRAL-TRIO domain-containing protein</fullName>
    </recommendedName>
</protein>
<dbReference type="GO" id="GO:1902936">
    <property type="term" value="F:phosphatidylinositol bisphosphate binding"/>
    <property type="evidence" value="ECO:0007669"/>
    <property type="project" value="TreeGrafter"/>
</dbReference>
<dbReference type="Gene3D" id="3.40.525.10">
    <property type="entry name" value="CRAL-TRIO lipid binding domain"/>
    <property type="match status" value="1"/>
</dbReference>
<dbReference type="InterPro" id="IPR036273">
    <property type="entry name" value="CRAL/TRIO_N_dom_sf"/>
</dbReference>
<accession>A0AA38M320</accession>
<organism evidence="2 3">
    <name type="scientific">Zophobas morio</name>
    <dbReference type="NCBI Taxonomy" id="2755281"/>
    <lineage>
        <taxon>Eukaryota</taxon>
        <taxon>Metazoa</taxon>
        <taxon>Ecdysozoa</taxon>
        <taxon>Arthropoda</taxon>
        <taxon>Hexapoda</taxon>
        <taxon>Insecta</taxon>
        <taxon>Pterygota</taxon>
        <taxon>Neoptera</taxon>
        <taxon>Endopterygota</taxon>
        <taxon>Coleoptera</taxon>
        <taxon>Polyphaga</taxon>
        <taxon>Cucujiformia</taxon>
        <taxon>Tenebrionidae</taxon>
        <taxon>Zophobas</taxon>
    </lineage>
</organism>